<name>A0AAJ5WP79_9BACT</name>
<dbReference type="Gene3D" id="1.10.3680.10">
    <property type="entry name" value="TerB-like"/>
    <property type="match status" value="1"/>
</dbReference>
<proteinExistence type="predicted"/>
<dbReference type="InterPro" id="IPR029024">
    <property type="entry name" value="TerB-like"/>
</dbReference>
<reference evidence="1" key="1">
    <citation type="submission" date="2023-03" db="EMBL/GenBank/DDBJ databases">
        <title>Andean soil-derived lignocellulolytic bacterial consortium as a source of novel taxa and putative plastic-active enzymes.</title>
        <authorList>
            <person name="Diaz-Garcia L."/>
            <person name="Chuvochina M."/>
            <person name="Feuerriegel G."/>
            <person name="Bunk B."/>
            <person name="Sproer C."/>
            <person name="Streit W.R."/>
            <person name="Rodriguez L.M."/>
            <person name="Overmann J."/>
            <person name="Jimenez D.J."/>
        </authorList>
    </citation>
    <scope>NUCLEOTIDE SEQUENCE</scope>
    <source>
        <strain evidence="1">MAG 7</strain>
    </source>
</reference>
<dbReference type="EMBL" id="CP119311">
    <property type="protein sequence ID" value="WEK34749.1"/>
    <property type="molecule type" value="Genomic_DNA"/>
</dbReference>
<accession>A0AAJ5WP79</accession>
<evidence type="ECO:0000313" key="1">
    <source>
        <dbReference type="EMBL" id="WEK34749.1"/>
    </source>
</evidence>
<dbReference type="SUPFAM" id="SSF158682">
    <property type="entry name" value="TerB-like"/>
    <property type="match status" value="1"/>
</dbReference>
<protein>
    <recommendedName>
        <fullName evidence="3">Tellurite resistance protein TerB</fullName>
    </recommendedName>
</protein>
<dbReference type="Proteomes" id="UP001220610">
    <property type="component" value="Chromosome"/>
</dbReference>
<organism evidence="1 2">
    <name type="scientific">Candidatus Pseudobacter hemicellulosilyticus</name>
    <dbReference type="NCBI Taxonomy" id="3121375"/>
    <lineage>
        <taxon>Bacteria</taxon>
        <taxon>Pseudomonadati</taxon>
        <taxon>Bacteroidota</taxon>
        <taxon>Chitinophagia</taxon>
        <taxon>Chitinophagales</taxon>
        <taxon>Chitinophagaceae</taxon>
        <taxon>Pseudobacter</taxon>
    </lineage>
</organism>
<evidence type="ECO:0008006" key="3">
    <source>
        <dbReference type="Google" id="ProtNLM"/>
    </source>
</evidence>
<gene>
    <name evidence="1" type="ORF">P0Y53_19865</name>
</gene>
<sequence length="141" mass="16014">MYTTDIKSQDEALTHLFFHCCLKDKVLADAELEAVSAKLVAAGLNKTLNFKDEIVKYRNYSEAISSETEYLRFLVEQINPVNELALYSYCAELVLSDNTMSPEEEALLVNIGETLGLEDTEQAIVKRLMIQRKVVETDKLF</sequence>
<dbReference type="AlphaFoldDB" id="A0AAJ5WP79"/>
<evidence type="ECO:0000313" key="2">
    <source>
        <dbReference type="Proteomes" id="UP001220610"/>
    </source>
</evidence>